<dbReference type="Proteomes" id="UP001207654">
    <property type="component" value="Unassembled WGS sequence"/>
</dbReference>
<reference evidence="1 2" key="1">
    <citation type="submission" date="2022-11" db="EMBL/GenBank/DDBJ databases">
        <title>Minimal conservation of predation-associated metabolite biosynthetic gene clusters underscores biosynthetic potential of Myxococcota including descriptions for ten novel species: Archangium lansinium sp. nov., Myxococcus landrumus sp. nov., Nannocystis bai.</title>
        <authorList>
            <person name="Ahearne A."/>
            <person name="Stevens C."/>
            <person name="Phillips K."/>
        </authorList>
    </citation>
    <scope>NUCLEOTIDE SEQUENCE [LARGE SCALE GENOMIC DNA]</scope>
    <source>
        <strain evidence="1 2">MIWBW</strain>
    </source>
</reference>
<name>A0ABT4AF31_9BACT</name>
<evidence type="ECO:0000313" key="2">
    <source>
        <dbReference type="Proteomes" id="UP001207654"/>
    </source>
</evidence>
<gene>
    <name evidence="1" type="ORF">OV287_38180</name>
</gene>
<keyword evidence="2" id="KW-1185">Reference proteome</keyword>
<evidence type="ECO:0000313" key="1">
    <source>
        <dbReference type="EMBL" id="MCY1080297.1"/>
    </source>
</evidence>
<comment type="caution">
    <text evidence="1">The sequence shown here is derived from an EMBL/GenBank/DDBJ whole genome shotgun (WGS) entry which is preliminary data.</text>
</comment>
<dbReference type="RefSeq" id="WP_267538968.1">
    <property type="nucleotide sequence ID" value="NZ_JAPNKA010000001.1"/>
</dbReference>
<organism evidence="1 2">
    <name type="scientific">Archangium lansingense</name>
    <dbReference type="NCBI Taxonomy" id="2995310"/>
    <lineage>
        <taxon>Bacteria</taxon>
        <taxon>Pseudomonadati</taxon>
        <taxon>Myxococcota</taxon>
        <taxon>Myxococcia</taxon>
        <taxon>Myxococcales</taxon>
        <taxon>Cystobacterineae</taxon>
        <taxon>Archangiaceae</taxon>
        <taxon>Archangium</taxon>
    </lineage>
</organism>
<protein>
    <submittedName>
        <fullName evidence="1">Uncharacterized protein</fullName>
    </submittedName>
</protein>
<sequence>MTRTEEELLAAYELVARLEAKKREEDEAKAATTPAVRGLAVALHGKLCTNPHPVGCDWYRDATADDPEAADWTQEDHQWWLNVTRFSLGWMVGNGWKVTPPGATEPLPAPPTN</sequence>
<dbReference type="EMBL" id="JAPNKA010000001">
    <property type="protein sequence ID" value="MCY1080297.1"/>
    <property type="molecule type" value="Genomic_DNA"/>
</dbReference>
<proteinExistence type="predicted"/>
<accession>A0ABT4AF31</accession>